<keyword evidence="2" id="KW-1185">Reference proteome</keyword>
<gene>
    <name evidence="1" type="ORF">J3U88_30575</name>
</gene>
<comment type="caution">
    <text evidence="1">The sequence shown here is derived from an EMBL/GenBank/DDBJ whole genome shotgun (WGS) entry which is preliminary data.</text>
</comment>
<name>A0A8J7QPX4_9BACT</name>
<dbReference type="EMBL" id="JAFREP010000044">
    <property type="protein sequence ID" value="MBO1322850.1"/>
    <property type="molecule type" value="Genomic_DNA"/>
</dbReference>
<accession>A0A8J7QPX4</accession>
<sequence length="173" mass="20109">MAELMVALLILSLLSVSAHHYFITPLRDHQFSTFAAWMCSDFQKTLTHAQMTYQPLRMNLSREAGFFYRVETRVENQWLTLSSPLKHNRYLRSITRSVPASLPHPHDSGRTLDHAFRSNHAPYLYFRRVGSSSGTVAFSDRDGRTLCFILAGDANRLRAYLWFPKFKDWQPIL</sequence>
<organism evidence="1 2">
    <name type="scientific">Acanthopleuribacter pedis</name>
    <dbReference type="NCBI Taxonomy" id="442870"/>
    <lineage>
        <taxon>Bacteria</taxon>
        <taxon>Pseudomonadati</taxon>
        <taxon>Acidobacteriota</taxon>
        <taxon>Holophagae</taxon>
        <taxon>Acanthopleuribacterales</taxon>
        <taxon>Acanthopleuribacteraceae</taxon>
        <taxon>Acanthopleuribacter</taxon>
    </lineage>
</organism>
<evidence type="ECO:0000313" key="2">
    <source>
        <dbReference type="Proteomes" id="UP000664417"/>
    </source>
</evidence>
<dbReference type="Proteomes" id="UP000664417">
    <property type="component" value="Unassembled WGS sequence"/>
</dbReference>
<reference evidence="1" key="1">
    <citation type="submission" date="2021-03" db="EMBL/GenBank/DDBJ databases">
        <authorList>
            <person name="Wang G."/>
        </authorList>
    </citation>
    <scope>NUCLEOTIDE SEQUENCE</scope>
    <source>
        <strain evidence="1">KCTC 12899</strain>
    </source>
</reference>
<dbReference type="AlphaFoldDB" id="A0A8J7QPX4"/>
<proteinExistence type="predicted"/>
<evidence type="ECO:0000313" key="1">
    <source>
        <dbReference type="EMBL" id="MBO1322850.1"/>
    </source>
</evidence>
<protein>
    <submittedName>
        <fullName evidence="1">Uncharacterized protein</fullName>
    </submittedName>
</protein>